<evidence type="ECO:0000313" key="2">
    <source>
        <dbReference type="WBParaSite" id="MCU_011950-RF"/>
    </source>
</evidence>
<name>A0A5K3FUU3_MESCO</name>
<keyword evidence="1" id="KW-0732">Signal</keyword>
<feature type="chain" id="PRO_5024406128" evidence="1">
    <location>
        <begin position="17"/>
        <end position="111"/>
    </location>
</feature>
<evidence type="ECO:0000256" key="1">
    <source>
        <dbReference type="SAM" id="SignalP"/>
    </source>
</evidence>
<dbReference type="AlphaFoldDB" id="A0A5K3FUU3"/>
<organism evidence="2">
    <name type="scientific">Mesocestoides corti</name>
    <name type="common">Flatworm</name>
    <dbReference type="NCBI Taxonomy" id="53468"/>
    <lineage>
        <taxon>Eukaryota</taxon>
        <taxon>Metazoa</taxon>
        <taxon>Spiralia</taxon>
        <taxon>Lophotrochozoa</taxon>
        <taxon>Platyhelminthes</taxon>
        <taxon>Cestoda</taxon>
        <taxon>Eucestoda</taxon>
        <taxon>Cyclophyllidea</taxon>
        <taxon>Mesocestoididae</taxon>
        <taxon>Mesocestoides</taxon>
    </lineage>
</organism>
<reference evidence="2" key="1">
    <citation type="submission" date="2019-11" db="UniProtKB">
        <authorList>
            <consortium name="WormBaseParasite"/>
        </authorList>
    </citation>
    <scope>IDENTIFICATION</scope>
</reference>
<feature type="signal peptide" evidence="1">
    <location>
        <begin position="1"/>
        <end position="16"/>
    </location>
</feature>
<sequence>MIYTFIFLLYLAGDECTTTRPTAAERDELVEIFTKIREKVDPTANNMNMLLLRRYGKCSSQLGVTMFVLDTGRYDKHFQTAGFYANQAKNYNFDNNTCKGNCRWCGQHRLE</sequence>
<accession>A0A5K3FUU3</accession>
<proteinExistence type="predicted"/>
<protein>
    <submittedName>
        <fullName evidence="2">SCP domain-containing protein</fullName>
    </submittedName>
</protein>
<dbReference type="WBParaSite" id="MCU_011950-RF">
    <property type="protein sequence ID" value="MCU_011950-RF"/>
    <property type="gene ID" value="MCU_011950"/>
</dbReference>